<keyword evidence="4" id="KW-1185">Reference proteome</keyword>
<feature type="compositionally biased region" description="Basic residues" evidence="1">
    <location>
        <begin position="245"/>
        <end position="263"/>
    </location>
</feature>
<organism evidence="3 4">
    <name type="scientific">Cryptosporidium canis</name>
    <dbReference type="NCBI Taxonomy" id="195482"/>
    <lineage>
        <taxon>Eukaryota</taxon>
        <taxon>Sar</taxon>
        <taxon>Alveolata</taxon>
        <taxon>Apicomplexa</taxon>
        <taxon>Conoidasida</taxon>
        <taxon>Coccidia</taxon>
        <taxon>Eucoccidiorida</taxon>
        <taxon>Eimeriorina</taxon>
        <taxon>Cryptosporidiidae</taxon>
        <taxon>Cryptosporidium</taxon>
    </lineage>
</organism>
<gene>
    <name evidence="3" type="ORF">OJ252_1044</name>
</gene>
<evidence type="ECO:0000313" key="3">
    <source>
        <dbReference type="EMBL" id="KAJ1613193.1"/>
    </source>
</evidence>
<dbReference type="EMBL" id="JAPCXB010000037">
    <property type="protein sequence ID" value="KAJ1613193.1"/>
    <property type="molecule type" value="Genomic_DNA"/>
</dbReference>
<keyword evidence="2" id="KW-0732">Signal</keyword>
<protein>
    <recommendedName>
        <fullName evidence="5">Signal peptide-containing protein</fullName>
    </recommendedName>
</protein>
<name>A0ABQ8P9I5_9CRYT</name>
<evidence type="ECO:0008006" key="5">
    <source>
        <dbReference type="Google" id="ProtNLM"/>
    </source>
</evidence>
<feature type="chain" id="PRO_5045637872" description="Signal peptide-containing protein" evidence="2">
    <location>
        <begin position="23"/>
        <end position="417"/>
    </location>
</feature>
<feature type="signal peptide" evidence="2">
    <location>
        <begin position="1"/>
        <end position="22"/>
    </location>
</feature>
<evidence type="ECO:0000256" key="2">
    <source>
        <dbReference type="SAM" id="SignalP"/>
    </source>
</evidence>
<proteinExistence type="predicted"/>
<reference evidence="3" key="1">
    <citation type="submission" date="2022-10" db="EMBL/GenBank/DDBJ databases">
        <title>Adaptive evolution leads to modifications in subtelomeric GC content in a zoonotic Cryptosporidium species.</title>
        <authorList>
            <person name="Li J."/>
            <person name="Feng Y."/>
            <person name="Xiao L."/>
        </authorList>
    </citation>
    <scope>NUCLEOTIDE SEQUENCE</scope>
    <source>
        <strain evidence="3">25894</strain>
    </source>
</reference>
<comment type="caution">
    <text evidence="3">The sequence shown here is derived from an EMBL/GenBank/DDBJ whole genome shotgun (WGS) entry which is preliminary data.</text>
</comment>
<dbReference type="Proteomes" id="UP001071777">
    <property type="component" value="Unassembled WGS sequence"/>
</dbReference>
<accession>A0ABQ8P9I5</accession>
<sequence length="417" mass="47262">MKLTKLFLFLCVAFSLIYYVYSAEAPAENGVCPDDDITNFLINVYILAELSFTLRLILECLAVSGYDISNCKAPGELLDKAAMSMEDTLLEVVQEECYGEFHAKVNSQTYHLVNDEVKECIAGKKGLSSAVLGFVVTRLGDIYDGLFRGSHLDHPRFNGNLLLQTRNTYGAAIDLNKCILATLEFNLEKYTDYRAVIDQDRKKREEDKQREIMFKNQEKSSNLAAHLLIGCCKDGSCDSLDSSRKKEKSSKKRNRGGRKRREMKLHLENNNEQVEEAKDDIQDEEGLNAMLLEAVELVNKAVAKLLDISKLEQKLTDDLLAFNQLVDKLEKTPIHNEGGDSNNLSGRLTELFNQNRKVPQTDPIGNNEKQQRRTLRLMARSILPTSLEDNKQEHLHCCHHTKHACKGKNKSLIQHPD</sequence>
<evidence type="ECO:0000256" key="1">
    <source>
        <dbReference type="SAM" id="MobiDB-lite"/>
    </source>
</evidence>
<feature type="region of interest" description="Disordered" evidence="1">
    <location>
        <begin position="238"/>
        <end position="263"/>
    </location>
</feature>
<evidence type="ECO:0000313" key="4">
    <source>
        <dbReference type="Proteomes" id="UP001071777"/>
    </source>
</evidence>